<evidence type="ECO:0000256" key="1">
    <source>
        <dbReference type="ARBA" id="ARBA00022670"/>
    </source>
</evidence>
<dbReference type="Pfam" id="PF01435">
    <property type="entry name" value="Peptidase_M48"/>
    <property type="match status" value="1"/>
</dbReference>
<accession>A0ABV8KHL3</accession>
<keyword evidence="3 6" id="KW-0378">Hydrolase</keyword>
<dbReference type="InterPro" id="IPR001915">
    <property type="entry name" value="Peptidase_M48"/>
</dbReference>
<proteinExistence type="inferred from homology"/>
<keyword evidence="5 6" id="KW-0482">Metalloprotease</keyword>
<feature type="transmembrane region" description="Helical" evidence="7">
    <location>
        <begin position="12"/>
        <end position="34"/>
    </location>
</feature>
<evidence type="ECO:0000256" key="5">
    <source>
        <dbReference type="ARBA" id="ARBA00023049"/>
    </source>
</evidence>
<gene>
    <name evidence="10" type="ORF">ACFOX0_06010</name>
</gene>
<keyword evidence="1 6" id="KW-0645">Protease</keyword>
<dbReference type="EMBL" id="JBHSBN010000003">
    <property type="protein sequence ID" value="MFC4105493.1"/>
    <property type="molecule type" value="Genomic_DNA"/>
</dbReference>
<evidence type="ECO:0000256" key="7">
    <source>
        <dbReference type="SAM" id="Phobius"/>
    </source>
</evidence>
<feature type="transmembrane region" description="Helical" evidence="7">
    <location>
        <begin position="182"/>
        <end position="206"/>
    </location>
</feature>
<evidence type="ECO:0000256" key="4">
    <source>
        <dbReference type="ARBA" id="ARBA00022833"/>
    </source>
</evidence>
<dbReference type="InterPro" id="IPR032456">
    <property type="entry name" value="Peptidase_M48_N"/>
</dbReference>
<dbReference type="Pfam" id="PF16491">
    <property type="entry name" value="Peptidase_M48_N"/>
    <property type="match status" value="1"/>
</dbReference>
<evidence type="ECO:0000259" key="9">
    <source>
        <dbReference type="Pfam" id="PF16491"/>
    </source>
</evidence>
<protein>
    <submittedName>
        <fullName evidence="10">M48 family metalloprotease</fullName>
        <ecNumber evidence="10">3.4.24.-</ecNumber>
    </submittedName>
</protein>
<feature type="domain" description="CAAX prenyl protease 1 N-terminal" evidence="9">
    <location>
        <begin position="79"/>
        <end position="212"/>
    </location>
</feature>
<evidence type="ECO:0000259" key="8">
    <source>
        <dbReference type="Pfam" id="PF01435"/>
    </source>
</evidence>
<comment type="caution">
    <text evidence="10">The sequence shown here is derived from an EMBL/GenBank/DDBJ whole genome shotgun (WGS) entry which is preliminary data.</text>
</comment>
<keyword evidence="2" id="KW-0479">Metal-binding</keyword>
<feature type="transmembrane region" description="Helical" evidence="7">
    <location>
        <begin position="70"/>
        <end position="88"/>
    </location>
</feature>
<dbReference type="Proteomes" id="UP001595868">
    <property type="component" value="Unassembled WGS sequence"/>
</dbReference>
<evidence type="ECO:0000256" key="2">
    <source>
        <dbReference type="ARBA" id="ARBA00022723"/>
    </source>
</evidence>
<feature type="transmembrane region" description="Helical" evidence="7">
    <location>
        <begin position="336"/>
        <end position="358"/>
    </location>
</feature>
<name>A0ABV8KHL3_9ACTN</name>
<sequence length="427" mass="44939">MPTSQPSVADPRAWAAVTLGVLVLALLVVAVLLVPWGRPPAPRADQLAALRDLPAAEVARGRAFHAALRPGGYGATLIGLLLALLLGLTPLGGRLVGLVARPFGDHWIAQAVLGGIAVVLLADLVALPFAAWRRTVLVRYGLTTQGWGGWTVDLVKSYAVTAVIGAVALLGFYTVTRLAPRWWWAFGAAGAAALVVLLSFVLPVLVEPVFNRFTPMGPGPLRTELMNLAARDGVPVRDVLVADASRRTTAVNAYVSGLGPTRRIVVYDTLLRRAEPAEVTSVVAHELGHAKDRDVFTGTLLGALGAAAAVVALFLLGSWTGLLRAAGVDSIAQPRAFPLLLALATVAALVAAPVQALVSRRVEARADGHALALTGDPDTFEAMQRRLSSVNLADPDPPRWEYLYSASHPSTVERIAAARAYARISGK</sequence>
<dbReference type="GO" id="GO:0008237">
    <property type="term" value="F:metallopeptidase activity"/>
    <property type="evidence" value="ECO:0007669"/>
    <property type="project" value="UniProtKB-KW"/>
</dbReference>
<dbReference type="RefSeq" id="WP_377542583.1">
    <property type="nucleotide sequence ID" value="NZ_JBHSBN010000003.1"/>
</dbReference>
<feature type="domain" description="Peptidase M48" evidence="8">
    <location>
        <begin position="221"/>
        <end position="421"/>
    </location>
</feature>
<dbReference type="EC" id="3.4.24.-" evidence="10"/>
<evidence type="ECO:0000313" key="11">
    <source>
        <dbReference type="Proteomes" id="UP001595868"/>
    </source>
</evidence>
<evidence type="ECO:0000256" key="3">
    <source>
        <dbReference type="ARBA" id="ARBA00022801"/>
    </source>
</evidence>
<evidence type="ECO:0000313" key="10">
    <source>
        <dbReference type="EMBL" id="MFC4105493.1"/>
    </source>
</evidence>
<keyword evidence="7" id="KW-1133">Transmembrane helix</keyword>
<reference evidence="11" key="1">
    <citation type="journal article" date="2019" name="Int. J. Syst. Evol. Microbiol.">
        <title>The Global Catalogue of Microorganisms (GCM) 10K type strain sequencing project: providing services to taxonomists for standard genome sequencing and annotation.</title>
        <authorList>
            <consortium name="The Broad Institute Genomics Platform"/>
            <consortium name="The Broad Institute Genome Sequencing Center for Infectious Disease"/>
            <person name="Wu L."/>
            <person name="Ma J."/>
        </authorList>
    </citation>
    <scope>NUCLEOTIDE SEQUENCE [LARGE SCALE GENOMIC DNA]</scope>
    <source>
        <strain evidence="11">2902at01</strain>
    </source>
</reference>
<feature type="transmembrane region" description="Helical" evidence="7">
    <location>
        <begin position="108"/>
        <end position="132"/>
    </location>
</feature>
<evidence type="ECO:0000256" key="6">
    <source>
        <dbReference type="RuleBase" id="RU003983"/>
    </source>
</evidence>
<keyword evidence="11" id="KW-1185">Reference proteome</keyword>
<comment type="cofactor">
    <cofactor evidence="6">
        <name>Zn(2+)</name>
        <dbReference type="ChEBI" id="CHEBI:29105"/>
    </cofactor>
    <text evidence="6">Binds 1 zinc ion per subunit.</text>
</comment>
<comment type="similarity">
    <text evidence="6">Belongs to the peptidase M48 family.</text>
</comment>
<dbReference type="Gene3D" id="3.30.2010.10">
    <property type="entry name" value="Metalloproteases ('zincins'), catalytic domain"/>
    <property type="match status" value="1"/>
</dbReference>
<feature type="transmembrane region" description="Helical" evidence="7">
    <location>
        <begin position="295"/>
        <end position="316"/>
    </location>
</feature>
<keyword evidence="7" id="KW-0472">Membrane</keyword>
<feature type="transmembrane region" description="Helical" evidence="7">
    <location>
        <begin position="158"/>
        <end position="176"/>
    </location>
</feature>
<organism evidence="10 11">
    <name type="scientific">Micromonospora zhanjiangensis</name>
    <dbReference type="NCBI Taxonomy" id="1522057"/>
    <lineage>
        <taxon>Bacteria</taxon>
        <taxon>Bacillati</taxon>
        <taxon>Actinomycetota</taxon>
        <taxon>Actinomycetes</taxon>
        <taxon>Micromonosporales</taxon>
        <taxon>Micromonosporaceae</taxon>
        <taxon>Micromonospora</taxon>
    </lineage>
</organism>
<keyword evidence="7" id="KW-0812">Transmembrane</keyword>
<dbReference type="PANTHER" id="PTHR10120">
    <property type="entry name" value="CAAX PRENYL PROTEASE 1"/>
    <property type="match status" value="1"/>
</dbReference>
<keyword evidence="4 6" id="KW-0862">Zinc</keyword>